<dbReference type="Proteomes" id="UP001152523">
    <property type="component" value="Unassembled WGS sequence"/>
</dbReference>
<dbReference type="EMBL" id="CAMAPF010000949">
    <property type="protein sequence ID" value="CAH9128258.1"/>
    <property type="molecule type" value="Genomic_DNA"/>
</dbReference>
<protein>
    <submittedName>
        <fullName evidence="2">Uncharacterized protein</fullName>
    </submittedName>
</protein>
<sequence>MKLQELMKAEYEVLKEGEHIRIATAYEHGSPPIGIGAWTRVSHGELSHEGERLKNVIWHGRTYYCAPGAGQYLSGEGISFPMTPRSRAAAAARKAAAHETSSPGSDPSASWPWLLLGCVSAAFLVYCSLPNEQRQSIGTIMTSFRDTVKAAQESFRDALTVAKETVQEVKHISDMMHS</sequence>
<reference evidence="2" key="1">
    <citation type="submission" date="2022-07" db="EMBL/GenBank/DDBJ databases">
        <authorList>
            <person name="Macas J."/>
            <person name="Novak P."/>
            <person name="Neumann P."/>
        </authorList>
    </citation>
    <scope>NUCLEOTIDE SEQUENCE</scope>
</reference>
<evidence type="ECO:0000313" key="1">
    <source>
        <dbReference type="EMBL" id="CAH9128258.1"/>
    </source>
</evidence>
<dbReference type="EMBL" id="CAMAPF010000949">
    <property type="protein sequence ID" value="CAH9128262.1"/>
    <property type="molecule type" value="Genomic_DNA"/>
</dbReference>
<dbReference type="EMBL" id="CAMAPF010000949">
    <property type="protein sequence ID" value="CAH9128264.1"/>
    <property type="molecule type" value="Genomic_DNA"/>
</dbReference>
<evidence type="ECO:0000313" key="3">
    <source>
        <dbReference type="EMBL" id="CAH9128264.1"/>
    </source>
</evidence>
<accession>A0AAV0EYD2</accession>
<keyword evidence="5" id="KW-1185">Reference proteome</keyword>
<dbReference type="EMBL" id="CAMAPF010000949">
    <property type="protein sequence ID" value="CAH9128269.1"/>
    <property type="molecule type" value="Genomic_DNA"/>
</dbReference>
<evidence type="ECO:0000313" key="4">
    <source>
        <dbReference type="EMBL" id="CAH9128269.1"/>
    </source>
</evidence>
<proteinExistence type="predicted"/>
<comment type="caution">
    <text evidence="2">The sequence shown here is derived from an EMBL/GenBank/DDBJ whole genome shotgun (WGS) entry which is preliminary data.</text>
</comment>
<organism evidence="2 5">
    <name type="scientific">Cuscuta epithymum</name>
    <dbReference type="NCBI Taxonomy" id="186058"/>
    <lineage>
        <taxon>Eukaryota</taxon>
        <taxon>Viridiplantae</taxon>
        <taxon>Streptophyta</taxon>
        <taxon>Embryophyta</taxon>
        <taxon>Tracheophyta</taxon>
        <taxon>Spermatophyta</taxon>
        <taxon>Magnoliopsida</taxon>
        <taxon>eudicotyledons</taxon>
        <taxon>Gunneridae</taxon>
        <taxon>Pentapetalae</taxon>
        <taxon>asterids</taxon>
        <taxon>lamiids</taxon>
        <taxon>Solanales</taxon>
        <taxon>Convolvulaceae</taxon>
        <taxon>Cuscuteae</taxon>
        <taxon>Cuscuta</taxon>
        <taxon>Cuscuta subgen. Cuscuta</taxon>
    </lineage>
</organism>
<dbReference type="EMBL" id="CAMAPF010000949">
    <property type="protein sequence ID" value="CAH9128265.1"/>
    <property type="molecule type" value="Genomic_DNA"/>
</dbReference>
<dbReference type="AlphaFoldDB" id="A0AAV0EYD2"/>
<name>A0AAV0EYD2_9ASTE</name>
<evidence type="ECO:0000313" key="2">
    <source>
        <dbReference type="EMBL" id="CAH9128262.1"/>
    </source>
</evidence>
<evidence type="ECO:0000313" key="5">
    <source>
        <dbReference type="Proteomes" id="UP001152523"/>
    </source>
</evidence>
<gene>
    <name evidence="1" type="ORF">CEPIT_LOCUS28945</name>
    <name evidence="2" type="ORF">CEPIT_LOCUS28947</name>
    <name evidence="3" type="ORF">CEPIT_LOCUS28949</name>
    <name evidence="4" type="ORF">CEPIT_LOCUS28951</name>
</gene>